<dbReference type="AlphaFoldDB" id="A0AAI9AHY1"/>
<dbReference type="SMART" id="SM00283">
    <property type="entry name" value="MA"/>
    <property type="match status" value="1"/>
</dbReference>
<dbReference type="Proteomes" id="UP000003288">
    <property type="component" value="Unassembled WGS sequence"/>
</dbReference>
<dbReference type="PRINTS" id="PR00260">
    <property type="entry name" value="CHEMTRNSDUCR"/>
</dbReference>
<dbReference type="PROSITE" id="PS50111">
    <property type="entry name" value="CHEMOTAXIS_TRANSDUC_2"/>
    <property type="match status" value="1"/>
</dbReference>
<accession>A0AAI9AHY1</accession>
<evidence type="ECO:0000256" key="2">
    <source>
        <dbReference type="ARBA" id="ARBA00029447"/>
    </source>
</evidence>
<feature type="coiled-coil region" evidence="4">
    <location>
        <begin position="17"/>
        <end position="61"/>
    </location>
</feature>
<evidence type="ECO:0000259" key="5">
    <source>
        <dbReference type="PROSITE" id="PS50111"/>
    </source>
</evidence>
<evidence type="ECO:0000313" key="6">
    <source>
        <dbReference type="EMBL" id="EDM23968.1"/>
    </source>
</evidence>
<dbReference type="PANTHER" id="PTHR32089">
    <property type="entry name" value="METHYL-ACCEPTING CHEMOTAXIS PROTEIN MCPB"/>
    <property type="match status" value="1"/>
</dbReference>
<name>A0AAI9AHY1_9BACT</name>
<dbReference type="GO" id="GO:0006935">
    <property type="term" value="P:chemotaxis"/>
    <property type="evidence" value="ECO:0007669"/>
    <property type="project" value="InterPro"/>
</dbReference>
<evidence type="ECO:0000256" key="3">
    <source>
        <dbReference type="PROSITE-ProRule" id="PRU00284"/>
    </source>
</evidence>
<comment type="caution">
    <text evidence="6">The sequence shown here is derived from an EMBL/GenBank/DDBJ whole genome shotgun (WGS) entry which is preliminary data.</text>
</comment>
<evidence type="ECO:0000256" key="4">
    <source>
        <dbReference type="SAM" id="Coils"/>
    </source>
</evidence>
<dbReference type="Pfam" id="PF00015">
    <property type="entry name" value="MCPsignal"/>
    <property type="match status" value="1"/>
</dbReference>
<dbReference type="GO" id="GO:0016020">
    <property type="term" value="C:membrane"/>
    <property type="evidence" value="ECO:0007669"/>
    <property type="project" value="InterPro"/>
</dbReference>
<sequence>MQTDKINLYSSYLHYSEENIEEIAENADENISQLRTMVEENKEVKGEIEDLRNTFDKFMKEIEYLLQYAATSKENIVSLNESVDSIGNLITLIKDIADQTNLLALNAAIEAARAGEHGRGFAVVADEVRKLAERTQKATNEVEVTINVLKQNSSNMTDEGEKLDDIISQMEEFMKDFKEGFDKFYEIDLTMFDAFENLANSLTALQQKINNLLYKVKNYKEKIEGNSEFRTNTGIHSFDAWYSGSGREAFSNTDSYKDIKKTHNDFELNMKSAMNATMKDALDEFKKGEENTKIMYKNLDDMIKEEKKLRM</sequence>
<keyword evidence="1 3" id="KW-0807">Transducer</keyword>
<dbReference type="SUPFAM" id="SSF58104">
    <property type="entry name" value="Methyl-accepting chemotaxis protein (MCP) signaling domain"/>
    <property type="match status" value="1"/>
</dbReference>
<dbReference type="GO" id="GO:0007165">
    <property type="term" value="P:signal transduction"/>
    <property type="evidence" value="ECO:0007669"/>
    <property type="project" value="UniProtKB-KW"/>
</dbReference>
<evidence type="ECO:0000256" key="1">
    <source>
        <dbReference type="ARBA" id="ARBA00023224"/>
    </source>
</evidence>
<comment type="similarity">
    <text evidence="2">Belongs to the methyl-accepting chemotaxis (MCP) protein family.</text>
</comment>
<evidence type="ECO:0000313" key="7">
    <source>
        <dbReference type="Proteomes" id="UP000003288"/>
    </source>
</evidence>
<feature type="domain" description="Methyl-accepting transducer" evidence="5">
    <location>
        <begin position="1"/>
        <end position="224"/>
    </location>
</feature>
<protein>
    <submittedName>
        <fullName evidence="6">Methyl-accepting chemotaxis sensory transducer</fullName>
    </submittedName>
</protein>
<proteinExistence type="inferred from homology"/>
<dbReference type="EMBL" id="ABCJ01000002">
    <property type="protein sequence ID" value="EDM23968.1"/>
    <property type="molecule type" value="Genomic_DNA"/>
</dbReference>
<dbReference type="GO" id="GO:0004888">
    <property type="term" value="F:transmembrane signaling receptor activity"/>
    <property type="evidence" value="ECO:0007669"/>
    <property type="project" value="InterPro"/>
</dbReference>
<gene>
    <name evidence="6" type="ORF">CMTB2_06931</name>
</gene>
<dbReference type="Gene3D" id="1.10.287.950">
    <property type="entry name" value="Methyl-accepting chemotaxis protein"/>
    <property type="match status" value="1"/>
</dbReference>
<dbReference type="InterPro" id="IPR004090">
    <property type="entry name" value="Chemotax_Me-accpt_rcpt"/>
</dbReference>
<dbReference type="InterPro" id="IPR004089">
    <property type="entry name" value="MCPsignal_dom"/>
</dbReference>
<organism evidence="6 7">
    <name type="scientific">Caminibacter mediatlanticus TB-2</name>
    <dbReference type="NCBI Taxonomy" id="391592"/>
    <lineage>
        <taxon>Bacteria</taxon>
        <taxon>Pseudomonadati</taxon>
        <taxon>Campylobacterota</taxon>
        <taxon>Epsilonproteobacteria</taxon>
        <taxon>Nautiliales</taxon>
        <taxon>Nautiliaceae</taxon>
        <taxon>Caminibacter</taxon>
    </lineage>
</organism>
<dbReference type="PANTHER" id="PTHR32089:SF112">
    <property type="entry name" value="LYSOZYME-LIKE PROTEIN-RELATED"/>
    <property type="match status" value="1"/>
</dbReference>
<reference evidence="6 7" key="1">
    <citation type="journal article" date="2011" name="Stand. Genomic Sci.">
        <title>Draft genome sequence of Caminibacter mediatlanticus strain TB-2, an epsilonproteobacterium isolated from a deep-sea hydrothermal vent.</title>
        <authorList>
            <person name="Giovannelli D."/>
            <person name="Ferriera S."/>
            <person name="Johnson J."/>
            <person name="Kravitz S."/>
            <person name="Perez-Rodriguez I."/>
            <person name="Ricci J."/>
            <person name="O'Brien C."/>
            <person name="Voordeckers J.W."/>
            <person name="Bini E."/>
            <person name="Vetriani C."/>
        </authorList>
    </citation>
    <scope>NUCLEOTIDE SEQUENCE [LARGE SCALE GENOMIC DNA]</scope>
    <source>
        <strain evidence="6 7">TB-2</strain>
    </source>
</reference>
<keyword evidence="4" id="KW-0175">Coiled coil</keyword>